<feature type="compositionally biased region" description="Low complexity" evidence="1">
    <location>
        <begin position="17"/>
        <end position="28"/>
    </location>
</feature>
<name>A0A392WIG0_9FABA</name>
<dbReference type="AlphaFoldDB" id="A0A392WIG0"/>
<feature type="region of interest" description="Disordered" evidence="1">
    <location>
        <begin position="1"/>
        <end position="51"/>
    </location>
</feature>
<feature type="non-terminal residue" evidence="2">
    <location>
        <position position="1"/>
    </location>
</feature>
<reference evidence="2 3" key="1">
    <citation type="journal article" date="2018" name="Front. Plant Sci.">
        <title>Red Clover (Trifolium pratense) and Zigzag Clover (T. medium) - A Picture of Genomic Similarities and Differences.</title>
        <authorList>
            <person name="Dluhosova J."/>
            <person name="Istvanek J."/>
            <person name="Nedelnik J."/>
            <person name="Repkova J."/>
        </authorList>
    </citation>
    <scope>NUCLEOTIDE SEQUENCE [LARGE SCALE GENOMIC DNA]</scope>
    <source>
        <strain evidence="3">cv. 10/8</strain>
        <tissue evidence="2">Leaf</tissue>
    </source>
</reference>
<evidence type="ECO:0000256" key="1">
    <source>
        <dbReference type="SAM" id="MobiDB-lite"/>
    </source>
</evidence>
<evidence type="ECO:0000313" key="2">
    <source>
        <dbReference type="EMBL" id="MCI98101.1"/>
    </source>
</evidence>
<organism evidence="2 3">
    <name type="scientific">Trifolium medium</name>
    <dbReference type="NCBI Taxonomy" id="97028"/>
    <lineage>
        <taxon>Eukaryota</taxon>
        <taxon>Viridiplantae</taxon>
        <taxon>Streptophyta</taxon>
        <taxon>Embryophyta</taxon>
        <taxon>Tracheophyta</taxon>
        <taxon>Spermatophyta</taxon>
        <taxon>Magnoliopsida</taxon>
        <taxon>eudicotyledons</taxon>
        <taxon>Gunneridae</taxon>
        <taxon>Pentapetalae</taxon>
        <taxon>rosids</taxon>
        <taxon>fabids</taxon>
        <taxon>Fabales</taxon>
        <taxon>Fabaceae</taxon>
        <taxon>Papilionoideae</taxon>
        <taxon>50 kb inversion clade</taxon>
        <taxon>NPAAA clade</taxon>
        <taxon>Hologalegina</taxon>
        <taxon>IRL clade</taxon>
        <taxon>Trifolieae</taxon>
        <taxon>Trifolium</taxon>
    </lineage>
</organism>
<comment type="caution">
    <text evidence="2">The sequence shown here is derived from an EMBL/GenBank/DDBJ whole genome shotgun (WGS) entry which is preliminary data.</text>
</comment>
<proteinExistence type="predicted"/>
<feature type="non-terminal residue" evidence="2">
    <location>
        <position position="51"/>
    </location>
</feature>
<sequence length="51" mass="5034">RLKGGGAPSDVEGVGGVEVASEGIGAVETYPGDAGGSHRSKEKLAKSVIPR</sequence>
<protein>
    <submittedName>
        <fullName evidence="2">Uncharacterized protein</fullName>
    </submittedName>
</protein>
<dbReference type="Proteomes" id="UP000265520">
    <property type="component" value="Unassembled WGS sequence"/>
</dbReference>
<evidence type="ECO:0000313" key="3">
    <source>
        <dbReference type="Proteomes" id="UP000265520"/>
    </source>
</evidence>
<dbReference type="EMBL" id="LXQA011463963">
    <property type="protein sequence ID" value="MCI98101.1"/>
    <property type="molecule type" value="Genomic_DNA"/>
</dbReference>
<keyword evidence="3" id="KW-1185">Reference proteome</keyword>
<accession>A0A392WIG0</accession>